<dbReference type="GO" id="GO:0005737">
    <property type="term" value="C:cytoplasm"/>
    <property type="evidence" value="ECO:0007669"/>
    <property type="project" value="TreeGrafter"/>
</dbReference>
<dbReference type="InterPro" id="IPR008576">
    <property type="entry name" value="MeTrfase_NTM1"/>
</dbReference>
<sequence length="248" mass="26917">MSASSTPTAPPIVCKWHMPESEWYEGVLAHWTSQVSADDNDGVLGGWAEVDVEDVRGSLKFAAECLGHEGLIKSPVPPHSVALDCGAGVGRVTKGVLVQLADRVHLVEVSDKLLSQAKENLRSHAERIKFERASLRDFTAAPAAYDLVWAQWVLGHLTDTDVVGLLARSREGLRPGGAIVVKDNTALPSDCDVGGTYLLDQENAAVIRSHAHLRSLFKLAGLKMAKTAVQDNFPEDLHPVRMYWLVPA</sequence>
<comment type="similarity">
    <text evidence="1">Belongs to the methyltransferase superfamily. NTM1 family.</text>
</comment>
<evidence type="ECO:0000256" key="9">
    <source>
        <dbReference type="ARBA" id="ARBA00047885"/>
    </source>
</evidence>
<proteinExistence type="inferred from homology"/>
<dbReference type="Gene3D" id="3.40.50.150">
    <property type="entry name" value="Vaccinia Virus protein VP39"/>
    <property type="match status" value="1"/>
</dbReference>
<evidence type="ECO:0000256" key="5">
    <source>
        <dbReference type="ARBA" id="ARBA00039112"/>
    </source>
</evidence>
<evidence type="ECO:0000256" key="6">
    <source>
        <dbReference type="ARBA" id="ARBA00039449"/>
    </source>
</evidence>
<evidence type="ECO:0000256" key="10">
    <source>
        <dbReference type="ARBA" id="ARBA00048167"/>
    </source>
</evidence>
<dbReference type="CDD" id="cd02440">
    <property type="entry name" value="AdoMet_MTases"/>
    <property type="match status" value="1"/>
</dbReference>
<comment type="catalytic activity">
    <reaction evidence="9">
        <text>N-terminal L-prolyl-L-prolyl-L-lysyl-[protein] + 2 S-adenosyl-L-methionine = N-terminal N,N-dimethyl-L-prolyl-L-prolyl-L-lysyl-[protein] + 2 S-adenosyl-L-homocysteine + 2 H(+)</text>
        <dbReference type="Rhea" id="RHEA:54736"/>
        <dbReference type="Rhea" id="RHEA-COMP:13787"/>
        <dbReference type="Rhea" id="RHEA-COMP:13974"/>
        <dbReference type="ChEBI" id="CHEBI:15378"/>
        <dbReference type="ChEBI" id="CHEBI:57856"/>
        <dbReference type="ChEBI" id="CHEBI:59789"/>
        <dbReference type="ChEBI" id="CHEBI:138059"/>
        <dbReference type="ChEBI" id="CHEBI:138318"/>
        <dbReference type="EC" id="2.1.1.244"/>
    </reaction>
</comment>
<evidence type="ECO:0000256" key="3">
    <source>
        <dbReference type="ARBA" id="ARBA00022679"/>
    </source>
</evidence>
<dbReference type="SUPFAM" id="SSF53335">
    <property type="entry name" value="S-adenosyl-L-methionine-dependent methyltransferases"/>
    <property type="match status" value="1"/>
</dbReference>
<evidence type="ECO:0000313" key="12">
    <source>
        <dbReference type="EMBL" id="CAD9404472.1"/>
    </source>
</evidence>
<organism evidence="12">
    <name type="scientific">Haptolina brevifila</name>
    <dbReference type="NCBI Taxonomy" id="156173"/>
    <lineage>
        <taxon>Eukaryota</taxon>
        <taxon>Haptista</taxon>
        <taxon>Haptophyta</taxon>
        <taxon>Prymnesiophyceae</taxon>
        <taxon>Prymnesiales</taxon>
        <taxon>Prymnesiaceae</taxon>
        <taxon>Haptolina</taxon>
    </lineage>
</organism>
<evidence type="ECO:0000256" key="1">
    <source>
        <dbReference type="ARBA" id="ARBA00009059"/>
    </source>
</evidence>
<feature type="binding site" evidence="11">
    <location>
        <position position="86"/>
    </location>
    <ligand>
        <name>S-adenosyl-L-methionine</name>
        <dbReference type="ChEBI" id="CHEBI:59789"/>
    </ligand>
</feature>
<comment type="catalytic activity">
    <reaction evidence="10">
        <text>N-terminal L-alanyl-L-prolyl-L-lysyl-[protein] + 3 S-adenosyl-L-methionine = N-terminal N,N,N-trimethyl-L-alanyl-L-prolyl-L-lysyl-[protein] + 3 S-adenosyl-L-homocysteine + 3 H(+)</text>
        <dbReference type="Rhea" id="RHEA:54712"/>
        <dbReference type="Rhea" id="RHEA-COMP:13785"/>
        <dbReference type="Rhea" id="RHEA-COMP:13971"/>
        <dbReference type="ChEBI" id="CHEBI:15378"/>
        <dbReference type="ChEBI" id="CHEBI:57856"/>
        <dbReference type="ChEBI" id="CHEBI:59789"/>
        <dbReference type="ChEBI" id="CHEBI:138057"/>
        <dbReference type="ChEBI" id="CHEBI:138315"/>
        <dbReference type="EC" id="2.1.1.244"/>
    </reaction>
</comment>
<keyword evidence="2" id="KW-0489">Methyltransferase</keyword>
<dbReference type="EC" id="2.1.1.244" evidence="5"/>
<dbReference type="InterPro" id="IPR029063">
    <property type="entry name" value="SAM-dependent_MTases_sf"/>
</dbReference>
<dbReference type="PANTHER" id="PTHR12753">
    <property type="entry name" value="AD-003 - RELATED"/>
    <property type="match status" value="1"/>
</dbReference>
<name>A0A7S2FMT8_9EUKA</name>
<dbReference type="GO" id="GO:0071885">
    <property type="term" value="F:N-terminal protein N-methyltransferase activity"/>
    <property type="evidence" value="ECO:0007669"/>
    <property type="project" value="UniProtKB-EC"/>
</dbReference>
<evidence type="ECO:0000256" key="11">
    <source>
        <dbReference type="PIRSR" id="PIRSR016958-1"/>
    </source>
</evidence>
<dbReference type="PANTHER" id="PTHR12753:SF0">
    <property type="entry name" value="ALPHA N-TERMINAL PROTEIN METHYLTRANSFERASE 1"/>
    <property type="match status" value="1"/>
</dbReference>
<gene>
    <name evidence="12" type="ORF">CBRE1094_LOCUS3510</name>
</gene>
<feature type="binding site" evidence="11">
    <location>
        <position position="151"/>
    </location>
    <ligand>
        <name>S-adenosyl-L-methionine</name>
        <dbReference type="ChEBI" id="CHEBI:59789"/>
    </ligand>
</feature>
<comment type="catalytic activity">
    <reaction evidence="8">
        <text>N-terminal L-seryl-L-prolyl-L-lysyl-[protein] + 3 S-adenosyl-L-methionine = N-terminal N,N,N-trimethyl-L-seryl-L-prolyl-L-lysyl-[protein] + 3 S-adenosyl-L-homocysteine + 3 H(+)</text>
        <dbReference type="Rhea" id="RHEA:54724"/>
        <dbReference type="Rhea" id="RHEA-COMP:13789"/>
        <dbReference type="Rhea" id="RHEA-COMP:13973"/>
        <dbReference type="ChEBI" id="CHEBI:15378"/>
        <dbReference type="ChEBI" id="CHEBI:57856"/>
        <dbReference type="ChEBI" id="CHEBI:59789"/>
        <dbReference type="ChEBI" id="CHEBI:138061"/>
        <dbReference type="ChEBI" id="CHEBI:138317"/>
        <dbReference type="EC" id="2.1.1.244"/>
    </reaction>
</comment>
<protein>
    <recommendedName>
        <fullName evidence="6">Alpha N-terminal protein methyltransferase 1</fullName>
        <ecNumber evidence="5">2.1.1.244</ecNumber>
    </recommendedName>
    <alternativeName>
        <fullName evidence="7">X-Pro-Lys N-terminal protein methyltransferase 1</fullName>
    </alternativeName>
</protein>
<keyword evidence="4 11" id="KW-0949">S-adenosyl-L-methionine</keyword>
<reference evidence="12" key="1">
    <citation type="submission" date="2021-01" db="EMBL/GenBank/DDBJ databases">
        <authorList>
            <person name="Corre E."/>
            <person name="Pelletier E."/>
            <person name="Niang G."/>
            <person name="Scheremetjew M."/>
            <person name="Finn R."/>
            <person name="Kale V."/>
            <person name="Holt S."/>
            <person name="Cochrane G."/>
            <person name="Meng A."/>
            <person name="Brown T."/>
            <person name="Cohen L."/>
        </authorList>
    </citation>
    <scope>NUCLEOTIDE SEQUENCE</scope>
    <source>
        <strain evidence="12">UTEX LB 985</strain>
    </source>
</reference>
<feature type="binding site" evidence="11">
    <location>
        <position position="91"/>
    </location>
    <ligand>
        <name>S-adenosyl-L-methionine</name>
        <dbReference type="ChEBI" id="CHEBI:59789"/>
    </ligand>
</feature>
<evidence type="ECO:0000256" key="7">
    <source>
        <dbReference type="ARBA" id="ARBA00043129"/>
    </source>
</evidence>
<accession>A0A7S2FMT8</accession>
<evidence type="ECO:0000256" key="2">
    <source>
        <dbReference type="ARBA" id="ARBA00022603"/>
    </source>
</evidence>
<evidence type="ECO:0000256" key="4">
    <source>
        <dbReference type="ARBA" id="ARBA00022691"/>
    </source>
</evidence>
<dbReference type="PIRSF" id="PIRSF016958">
    <property type="entry name" value="DUF858_MeTrfase_lik"/>
    <property type="match status" value="1"/>
</dbReference>
<dbReference type="EMBL" id="HBGU01006413">
    <property type="protein sequence ID" value="CAD9404472.1"/>
    <property type="molecule type" value="Transcribed_RNA"/>
</dbReference>
<keyword evidence="3" id="KW-0808">Transferase</keyword>
<dbReference type="Pfam" id="PF05891">
    <property type="entry name" value="Methyltransf_PK"/>
    <property type="match status" value="1"/>
</dbReference>
<dbReference type="GO" id="GO:0032259">
    <property type="term" value="P:methylation"/>
    <property type="evidence" value="ECO:0007669"/>
    <property type="project" value="UniProtKB-KW"/>
</dbReference>
<dbReference type="AlphaFoldDB" id="A0A7S2FMT8"/>
<evidence type="ECO:0000256" key="8">
    <source>
        <dbReference type="ARBA" id="ARBA00047306"/>
    </source>
</evidence>